<dbReference type="Proteomes" id="UP000619293">
    <property type="component" value="Unassembled WGS sequence"/>
</dbReference>
<keyword evidence="2" id="KW-1185">Reference proteome</keyword>
<dbReference type="EMBL" id="BONG01000018">
    <property type="protein sequence ID" value="GIF89818.1"/>
    <property type="molecule type" value="Genomic_DNA"/>
</dbReference>
<comment type="caution">
    <text evidence="1">The sequence shown here is derived from an EMBL/GenBank/DDBJ whole genome shotgun (WGS) entry which is preliminary data.</text>
</comment>
<sequence length="394" mass="42810">MTSQSPEGAAVPPCPEDHLTAVQRAILDVDEAIIRLEERARHELTRAVVEKYLCADGTSKALANWAMQPLPTLWPVVASLTATVTVAGEDPDAARARGREEIRAAVTARFGPQTELLHLRTAISPPADGQQVWGAQASVTVQFGTKAVTRDGAIVNTNRLSQGTQDNVTLDVDQDGPRRIGNPIILTTELDPDTDAPITANPRPAAETVASLDDDTAREVLALRRSQLALTQAAIRTTTLMFVRSVHHVETVYERADVFLTGLGLAPLPRAYRIDLHATVDVLMIADTMADALTRCWQADQVAELPTAPRLDTDKPRLLPEAVHLGNHVWRQTFEHTMRAWIRDAADLDTARAQGVAAAADYLMRLRPPTQPVVTVTAVSPEPVIDHLLDPATD</sequence>
<name>A0A8J3NRV6_9ACTN</name>
<protein>
    <submittedName>
        <fullName evidence="1">Uncharacterized protein</fullName>
    </submittedName>
</protein>
<evidence type="ECO:0000313" key="2">
    <source>
        <dbReference type="Proteomes" id="UP000619293"/>
    </source>
</evidence>
<reference evidence="1 2" key="1">
    <citation type="submission" date="2021-01" db="EMBL/GenBank/DDBJ databases">
        <title>Whole genome shotgun sequence of Catellatospora chokoriensis NBRC 107358.</title>
        <authorList>
            <person name="Komaki H."/>
            <person name="Tamura T."/>
        </authorList>
    </citation>
    <scope>NUCLEOTIDE SEQUENCE [LARGE SCALE GENOMIC DNA]</scope>
    <source>
        <strain evidence="1 2">NBRC 107358</strain>
    </source>
</reference>
<proteinExistence type="predicted"/>
<gene>
    <name evidence="1" type="ORF">Cch02nite_32620</name>
</gene>
<organism evidence="1 2">
    <name type="scientific">Catellatospora chokoriensis</name>
    <dbReference type="NCBI Taxonomy" id="310353"/>
    <lineage>
        <taxon>Bacteria</taxon>
        <taxon>Bacillati</taxon>
        <taxon>Actinomycetota</taxon>
        <taxon>Actinomycetes</taxon>
        <taxon>Micromonosporales</taxon>
        <taxon>Micromonosporaceae</taxon>
        <taxon>Catellatospora</taxon>
    </lineage>
</organism>
<accession>A0A8J3NRV6</accession>
<dbReference type="AlphaFoldDB" id="A0A8J3NRV6"/>
<evidence type="ECO:0000313" key="1">
    <source>
        <dbReference type="EMBL" id="GIF89818.1"/>
    </source>
</evidence>